<evidence type="ECO:0000313" key="1">
    <source>
        <dbReference type="EMBL" id="MWV44162.1"/>
    </source>
</evidence>
<accession>A0A7X3ILB9</accession>
<name>A0A7X3ILB9_9BACL</name>
<keyword evidence="2" id="KW-1185">Reference proteome</keyword>
<dbReference type="EMBL" id="WUBI01000001">
    <property type="protein sequence ID" value="MWV44162.1"/>
    <property type="molecule type" value="Genomic_DNA"/>
</dbReference>
<dbReference type="AlphaFoldDB" id="A0A7X3ILB9"/>
<reference evidence="1 2" key="1">
    <citation type="submission" date="2019-12" db="EMBL/GenBank/DDBJ databases">
        <title>Paenibacillus sp. nov., an endophytic bacterium isolated from the stem of Dendrobium.</title>
        <authorList>
            <person name="Zhao R."/>
        </authorList>
    </citation>
    <scope>NUCLEOTIDE SEQUENCE [LARGE SCALE GENOMIC DNA]</scope>
    <source>
        <strain evidence="1 2">HJL G12</strain>
    </source>
</reference>
<sequence>MLVILAVFMLAGCGKDDKPGVSVFMIDENSDPTQVSEQLEKTVQEKLGPDIKVEVIASPLYNPQKLMVEYAAGGHDIMIIPEEDMKNYGKLGGHVALDDHFDAKKYPEGVFASKEEKDDKTIDNTEHLYGIPVKQMKLFKDLKYTPDKLYATIPISSKHIDDALKALKAMTE</sequence>
<comment type="caution">
    <text evidence="1">The sequence shown here is derived from an EMBL/GenBank/DDBJ whole genome shotgun (WGS) entry which is preliminary data.</text>
</comment>
<protein>
    <recommendedName>
        <fullName evidence="3">Extracellular solute-binding protein</fullName>
    </recommendedName>
</protein>
<evidence type="ECO:0008006" key="3">
    <source>
        <dbReference type="Google" id="ProtNLM"/>
    </source>
</evidence>
<dbReference type="Gene3D" id="3.40.190.10">
    <property type="entry name" value="Periplasmic binding protein-like II"/>
    <property type="match status" value="1"/>
</dbReference>
<organism evidence="1 2">
    <name type="scientific">Paenibacillus dendrobii</name>
    <dbReference type="NCBI Taxonomy" id="2691084"/>
    <lineage>
        <taxon>Bacteria</taxon>
        <taxon>Bacillati</taxon>
        <taxon>Bacillota</taxon>
        <taxon>Bacilli</taxon>
        <taxon>Bacillales</taxon>
        <taxon>Paenibacillaceae</taxon>
        <taxon>Paenibacillus</taxon>
    </lineage>
</organism>
<dbReference type="Proteomes" id="UP000460318">
    <property type="component" value="Unassembled WGS sequence"/>
</dbReference>
<evidence type="ECO:0000313" key="2">
    <source>
        <dbReference type="Proteomes" id="UP000460318"/>
    </source>
</evidence>
<gene>
    <name evidence="1" type="ORF">GRF59_11010</name>
</gene>
<dbReference type="SUPFAM" id="SSF53850">
    <property type="entry name" value="Periplasmic binding protein-like II"/>
    <property type="match status" value="1"/>
</dbReference>
<proteinExistence type="predicted"/>